<dbReference type="EMBL" id="CP050854">
    <property type="protein sequence ID" value="QTF08411.1"/>
    <property type="molecule type" value="Genomic_DNA"/>
</dbReference>
<keyword evidence="3" id="KW-1185">Reference proteome</keyword>
<evidence type="ECO:0000313" key="3">
    <source>
        <dbReference type="Proteomes" id="UP000671960"/>
    </source>
</evidence>
<keyword evidence="1" id="KW-1133">Transmembrane helix</keyword>
<keyword evidence="1" id="KW-0812">Transmembrane</keyword>
<reference evidence="2 3" key="1">
    <citation type="submission" date="2020-03" db="EMBL/GenBank/DDBJ databases">
        <authorList>
            <person name="Bakhshi Ganjeh M."/>
        </authorList>
    </citation>
    <scope>NUCLEOTIDE SEQUENCE [LARGE SCALE GENOMIC DNA]</scope>
    <source>
        <strain evidence="3">Iran 50</strain>
    </source>
</reference>
<accession>A0ABX7URY0</accession>
<feature type="transmembrane region" description="Helical" evidence="1">
    <location>
        <begin position="43"/>
        <end position="61"/>
    </location>
</feature>
<evidence type="ECO:0000313" key="2">
    <source>
        <dbReference type="EMBL" id="QTF08411.1"/>
    </source>
</evidence>
<dbReference type="Proteomes" id="UP000671960">
    <property type="component" value="Chromosome"/>
</dbReference>
<evidence type="ECO:0000256" key="1">
    <source>
        <dbReference type="SAM" id="Phobius"/>
    </source>
</evidence>
<feature type="transmembrane region" description="Helical" evidence="1">
    <location>
        <begin position="73"/>
        <end position="94"/>
    </location>
</feature>
<feature type="transmembrane region" description="Helical" evidence="1">
    <location>
        <begin position="106"/>
        <end position="123"/>
    </location>
</feature>
<keyword evidence="1" id="KW-0472">Membrane</keyword>
<gene>
    <name evidence="2" type="ORF">HC231_11190</name>
</gene>
<feature type="transmembrane region" description="Helical" evidence="1">
    <location>
        <begin position="18"/>
        <end position="37"/>
    </location>
</feature>
<protein>
    <submittedName>
        <fullName evidence="2">Uncharacterized protein</fullName>
    </submittedName>
</protein>
<name>A0ABX7URY0_9GAMM</name>
<proteinExistence type="predicted"/>
<sequence>MITTHKFNIRKYKQLWKFFFRPALLAVAIFGITLLLSEVIIKDAFTLAFLALFTLALSLFWRTAKFKDREGVYRIMCLLGDVAAVTLAQATVNAVEIYPNPTFEMITAWLPGILCGLFSFCFYREIDD</sequence>
<organism evidence="2 3">
    <name type="scientific">Brenneria izadpanahii</name>
    <dbReference type="NCBI Taxonomy" id="2722756"/>
    <lineage>
        <taxon>Bacteria</taxon>
        <taxon>Pseudomonadati</taxon>
        <taxon>Pseudomonadota</taxon>
        <taxon>Gammaproteobacteria</taxon>
        <taxon>Enterobacterales</taxon>
        <taxon>Pectobacteriaceae</taxon>
        <taxon>Brenneria</taxon>
    </lineage>
</organism>
<dbReference type="RefSeq" id="WP_208231036.1">
    <property type="nucleotide sequence ID" value="NZ_CP050854.1"/>
</dbReference>